<dbReference type="InterPro" id="IPR028098">
    <property type="entry name" value="Glyco_trans_4-like_N"/>
</dbReference>
<dbReference type="RefSeq" id="WP_091182650.1">
    <property type="nucleotide sequence ID" value="NZ_FNRY01000001.1"/>
</dbReference>
<sequence>MHILIATDQHPESLGGAQVSIRLQKRYLEKAGHTVSVLSAGMRREHADDPGYIDLPSVPITFDREYSLSLPGRRTDKALDAAVAVRGPVDVVHVQGDFWGALVGLRFAQRHRVPVVLTFHNNLEFGISKTMPVPGVVTRFLLRWQEHALGGARSVLRRDAWRYLNELALRADAVTAPSHHFAAQLRQKGVATEIDIVRTGTDDELIDEVLARAHRHEGERPLLVWMGRMSHEKRVLEFLEAVKVADIDAEIRLYGQGLLLAKAREFATRNGLAGRIVFAGKVPYSGALTAIASADALVQTSIGFETQGMTVFEAAALGTLSIVSDPKIAAELPDGVYVQPADDSVEALAAVLAETAANAASDALERPSPSASEQFRQSFQTARMIEIYERVTRG</sequence>
<evidence type="ECO:0000259" key="4">
    <source>
        <dbReference type="Pfam" id="PF13439"/>
    </source>
</evidence>
<reference evidence="5 6" key="1">
    <citation type="submission" date="2016-10" db="EMBL/GenBank/DDBJ databases">
        <authorList>
            <person name="de Groot N.N."/>
        </authorList>
    </citation>
    <scope>NUCLEOTIDE SEQUENCE [LARGE SCALE GENOMIC DNA]</scope>
    <source>
        <strain evidence="5 6">DSM 21799</strain>
    </source>
</reference>
<dbReference type="AlphaFoldDB" id="A0A1H4M2A8"/>
<dbReference type="PANTHER" id="PTHR45947">
    <property type="entry name" value="SULFOQUINOVOSYL TRANSFERASE SQD2"/>
    <property type="match status" value="1"/>
</dbReference>
<dbReference type="Pfam" id="PF13439">
    <property type="entry name" value="Glyco_transf_4"/>
    <property type="match status" value="1"/>
</dbReference>
<name>A0A1H4M2A8_9MICO</name>
<proteinExistence type="predicted"/>
<dbReference type="STRING" id="640635.SAMN04489806_1734"/>
<accession>A0A1H4M2A8</accession>
<keyword evidence="6" id="KW-1185">Reference proteome</keyword>
<evidence type="ECO:0000313" key="5">
    <source>
        <dbReference type="EMBL" id="SEB77171.1"/>
    </source>
</evidence>
<dbReference type="PANTHER" id="PTHR45947:SF3">
    <property type="entry name" value="SULFOQUINOVOSYL TRANSFERASE SQD2"/>
    <property type="match status" value="1"/>
</dbReference>
<dbReference type="Pfam" id="PF13692">
    <property type="entry name" value="Glyco_trans_1_4"/>
    <property type="match status" value="1"/>
</dbReference>
<protein>
    <recommendedName>
        <fullName evidence="1">D-inositol 3-phosphate glycosyltransferase</fullName>
    </recommendedName>
</protein>
<evidence type="ECO:0000256" key="2">
    <source>
        <dbReference type="ARBA" id="ARBA00022676"/>
    </source>
</evidence>
<evidence type="ECO:0000256" key="3">
    <source>
        <dbReference type="ARBA" id="ARBA00022679"/>
    </source>
</evidence>
<feature type="domain" description="Glycosyltransferase subfamily 4-like N-terminal" evidence="4">
    <location>
        <begin position="15"/>
        <end position="204"/>
    </location>
</feature>
<dbReference type="InterPro" id="IPR050194">
    <property type="entry name" value="Glycosyltransferase_grp1"/>
</dbReference>
<dbReference type="Proteomes" id="UP000199183">
    <property type="component" value="Unassembled WGS sequence"/>
</dbReference>
<organism evidence="5 6">
    <name type="scientific">Paramicrobacterium humi</name>
    <dbReference type="NCBI Taxonomy" id="640635"/>
    <lineage>
        <taxon>Bacteria</taxon>
        <taxon>Bacillati</taxon>
        <taxon>Actinomycetota</taxon>
        <taxon>Actinomycetes</taxon>
        <taxon>Micrococcales</taxon>
        <taxon>Microbacteriaceae</taxon>
        <taxon>Paramicrobacterium</taxon>
    </lineage>
</organism>
<dbReference type="Gene3D" id="3.40.50.2000">
    <property type="entry name" value="Glycogen Phosphorylase B"/>
    <property type="match status" value="2"/>
</dbReference>
<evidence type="ECO:0000256" key="1">
    <source>
        <dbReference type="ARBA" id="ARBA00021292"/>
    </source>
</evidence>
<dbReference type="OrthoDB" id="4562574at2"/>
<gene>
    <name evidence="5" type="ORF">SAMN04489806_1734</name>
</gene>
<evidence type="ECO:0000313" key="6">
    <source>
        <dbReference type="Proteomes" id="UP000199183"/>
    </source>
</evidence>
<dbReference type="SUPFAM" id="SSF53756">
    <property type="entry name" value="UDP-Glycosyltransferase/glycogen phosphorylase"/>
    <property type="match status" value="1"/>
</dbReference>
<dbReference type="GO" id="GO:1901137">
    <property type="term" value="P:carbohydrate derivative biosynthetic process"/>
    <property type="evidence" value="ECO:0007669"/>
    <property type="project" value="UniProtKB-ARBA"/>
</dbReference>
<keyword evidence="3 5" id="KW-0808">Transferase</keyword>
<dbReference type="GO" id="GO:0016757">
    <property type="term" value="F:glycosyltransferase activity"/>
    <property type="evidence" value="ECO:0007669"/>
    <property type="project" value="UniProtKB-KW"/>
</dbReference>
<dbReference type="EMBL" id="FNRY01000001">
    <property type="protein sequence ID" value="SEB77171.1"/>
    <property type="molecule type" value="Genomic_DNA"/>
</dbReference>
<keyword evidence="2" id="KW-0328">Glycosyltransferase</keyword>